<dbReference type="Proteomes" id="UP000324767">
    <property type="component" value="Unassembled WGS sequence"/>
</dbReference>
<evidence type="ECO:0000259" key="7">
    <source>
        <dbReference type="PROSITE" id="PS51821"/>
    </source>
</evidence>
<sequence length="455" mass="48784">MSQRPPPPPLHPKRNAQAYAMAATHASPVASHTLPLPSIMTNPYPPGPSPARLQPLSIPPMQTERPQHASYFTHRYAPHPPTQNFPPPATQANPSRWPPAAPLDRLLHTQEDTPPGSSSAYSSGYGSQTSPLATDSQRTLQRRRSPFDNAPIPGISELVPSQYNVPQLPSPSFTTHRGSVESHCSSATSSSGLRPSPITLPGVSTALPEATQSSTTRYRLTVRQQPIAARACGFGERDRRVIDPPPIVQMSLADFDPSSQSDLASLRYPFNVVHCALLHVSSLSSGSSHSPSATNADVTAIPDPSTNKLTRRLMGTLVASPFVGNDPEASGSGGLENSKLGCFFIFPDLSCRQHGLYKLRFTLMSLGAEITHTGGRASVVGSVESDVFEVYSAKDFPGMRASTTLTRELKKQGAGVSVKKGNEGKVGRKGRKRADSESASDSEVSDSNRRKRSKD</sequence>
<organism evidence="8 9">
    <name type="scientific">Lasallia pustulata</name>
    <dbReference type="NCBI Taxonomy" id="136370"/>
    <lineage>
        <taxon>Eukaryota</taxon>
        <taxon>Fungi</taxon>
        <taxon>Dikarya</taxon>
        <taxon>Ascomycota</taxon>
        <taxon>Pezizomycotina</taxon>
        <taxon>Lecanoromycetes</taxon>
        <taxon>OSLEUM clade</taxon>
        <taxon>Umbilicariomycetidae</taxon>
        <taxon>Umbilicariales</taxon>
        <taxon>Umbilicariaceae</taxon>
        <taxon>Lasallia</taxon>
    </lineage>
</organism>
<evidence type="ECO:0000256" key="5">
    <source>
        <dbReference type="ARBA" id="ARBA00023242"/>
    </source>
</evidence>
<keyword evidence="3" id="KW-0805">Transcription regulation</keyword>
<gene>
    <name evidence="8" type="ORF">FRX48_04505</name>
</gene>
<proteinExistence type="predicted"/>
<accession>A0A5M8PQK1</accession>
<dbReference type="PANTHER" id="PTHR33572">
    <property type="entry name" value="SPORE DEVELOPMENT REGULATOR VOSA"/>
    <property type="match status" value="1"/>
</dbReference>
<evidence type="ECO:0000256" key="4">
    <source>
        <dbReference type="ARBA" id="ARBA00023163"/>
    </source>
</evidence>
<feature type="compositionally biased region" description="Low complexity" evidence="6">
    <location>
        <begin position="116"/>
        <end position="127"/>
    </location>
</feature>
<keyword evidence="4" id="KW-0804">Transcription</keyword>
<feature type="region of interest" description="Disordered" evidence="6">
    <location>
        <begin position="21"/>
        <end position="195"/>
    </location>
</feature>
<dbReference type="EMBL" id="VXIT01000007">
    <property type="protein sequence ID" value="KAA6411225.1"/>
    <property type="molecule type" value="Genomic_DNA"/>
</dbReference>
<dbReference type="AlphaFoldDB" id="A0A5M8PQK1"/>
<dbReference type="InterPro" id="IPR037525">
    <property type="entry name" value="Velvet_dom"/>
</dbReference>
<dbReference type="GO" id="GO:0005634">
    <property type="term" value="C:nucleus"/>
    <property type="evidence" value="ECO:0007669"/>
    <property type="project" value="UniProtKB-SubCell"/>
</dbReference>
<evidence type="ECO:0000313" key="9">
    <source>
        <dbReference type="Proteomes" id="UP000324767"/>
    </source>
</evidence>
<feature type="compositionally biased region" description="Pro residues" evidence="6">
    <location>
        <begin position="78"/>
        <end position="89"/>
    </location>
</feature>
<keyword evidence="5" id="KW-0539">Nucleus</keyword>
<feature type="compositionally biased region" description="Polar residues" evidence="6">
    <location>
        <begin position="128"/>
        <end position="139"/>
    </location>
</feature>
<evidence type="ECO:0000256" key="6">
    <source>
        <dbReference type="SAM" id="MobiDB-lite"/>
    </source>
</evidence>
<dbReference type="InterPro" id="IPR021740">
    <property type="entry name" value="Velvet"/>
</dbReference>
<reference evidence="8 9" key="1">
    <citation type="submission" date="2019-09" db="EMBL/GenBank/DDBJ databases">
        <title>The hologenome of the rock-dwelling lichen Lasallia pustulata.</title>
        <authorList>
            <person name="Greshake Tzovaras B."/>
            <person name="Segers F."/>
            <person name="Bicker A."/>
            <person name="Dal Grande F."/>
            <person name="Otte J."/>
            <person name="Hankeln T."/>
            <person name="Schmitt I."/>
            <person name="Ebersberger I."/>
        </authorList>
    </citation>
    <scope>NUCLEOTIDE SEQUENCE [LARGE SCALE GENOMIC DNA]</scope>
    <source>
        <strain evidence="8">A1-1</strain>
    </source>
</reference>
<evidence type="ECO:0000256" key="2">
    <source>
        <dbReference type="ARBA" id="ARBA00022969"/>
    </source>
</evidence>
<protein>
    <recommendedName>
        <fullName evidence="7">Velvet domain-containing protein</fullName>
    </recommendedName>
</protein>
<comment type="subcellular location">
    <subcellularLocation>
        <location evidence="1">Nucleus</location>
    </subcellularLocation>
</comment>
<dbReference type="OrthoDB" id="3056235at2759"/>
<feature type="compositionally biased region" description="Polar residues" evidence="6">
    <location>
        <begin position="159"/>
        <end position="193"/>
    </location>
</feature>
<feature type="region of interest" description="Disordered" evidence="6">
    <location>
        <begin position="284"/>
        <end position="303"/>
    </location>
</feature>
<name>A0A5M8PQK1_9LECA</name>
<feature type="domain" description="Velvet" evidence="7">
    <location>
        <begin position="213"/>
        <end position="419"/>
    </location>
</feature>
<dbReference type="InterPro" id="IPR038491">
    <property type="entry name" value="Velvet_dom_sf"/>
</dbReference>
<evidence type="ECO:0000256" key="1">
    <source>
        <dbReference type="ARBA" id="ARBA00004123"/>
    </source>
</evidence>
<evidence type="ECO:0000313" key="8">
    <source>
        <dbReference type="EMBL" id="KAA6411225.1"/>
    </source>
</evidence>
<dbReference type="Pfam" id="PF11754">
    <property type="entry name" value="Velvet"/>
    <property type="match status" value="1"/>
</dbReference>
<dbReference type="PANTHER" id="PTHR33572:SF17">
    <property type="entry name" value="SEXUAL DEVELOPMENT REGULATOR VELC"/>
    <property type="match status" value="1"/>
</dbReference>
<keyword evidence="2" id="KW-0749">Sporulation</keyword>
<dbReference type="PROSITE" id="PS51821">
    <property type="entry name" value="VELVET"/>
    <property type="match status" value="1"/>
</dbReference>
<dbReference type="Gene3D" id="2.60.40.3960">
    <property type="entry name" value="Velvet domain"/>
    <property type="match status" value="1"/>
</dbReference>
<comment type="caution">
    <text evidence="8">The sequence shown here is derived from an EMBL/GenBank/DDBJ whole genome shotgun (WGS) entry which is preliminary data.</text>
</comment>
<dbReference type="GO" id="GO:0030435">
    <property type="term" value="P:sporulation resulting in formation of a cellular spore"/>
    <property type="evidence" value="ECO:0007669"/>
    <property type="project" value="UniProtKB-KW"/>
</dbReference>
<evidence type="ECO:0000256" key="3">
    <source>
        <dbReference type="ARBA" id="ARBA00023015"/>
    </source>
</evidence>
<feature type="region of interest" description="Disordered" evidence="6">
    <location>
        <begin position="407"/>
        <end position="455"/>
    </location>
</feature>